<feature type="transmembrane region" description="Helical" evidence="5">
    <location>
        <begin position="216"/>
        <end position="239"/>
    </location>
</feature>
<accession>A0A9P8AJA7</accession>
<dbReference type="PANTHER" id="PTHR12692:SF3">
    <property type="entry name" value="DOLICHYL-DIPHOSPHOOLIGOSACCHARIDE--PROTEIN GLYCOSYLTRANSFERASE SUBUNIT OST6"/>
    <property type="match status" value="1"/>
</dbReference>
<organism evidence="6 7">
    <name type="scientific">Scheffersomyces spartinae</name>
    <dbReference type="NCBI Taxonomy" id="45513"/>
    <lineage>
        <taxon>Eukaryota</taxon>
        <taxon>Fungi</taxon>
        <taxon>Dikarya</taxon>
        <taxon>Ascomycota</taxon>
        <taxon>Saccharomycotina</taxon>
        <taxon>Pichiomycetes</taxon>
        <taxon>Debaryomycetaceae</taxon>
        <taxon>Scheffersomyces</taxon>
    </lineage>
</organism>
<evidence type="ECO:0000256" key="5">
    <source>
        <dbReference type="SAM" id="Phobius"/>
    </source>
</evidence>
<keyword evidence="3 5" id="KW-1133">Transmembrane helix</keyword>
<dbReference type="PANTHER" id="PTHR12692">
    <property type="entry name" value="DOLICHYL-DIPHOSPHOOLIGOSACCHARIDE--PROTEIN GLYCOSYLTRANSFERASE-RELATED"/>
    <property type="match status" value="1"/>
</dbReference>
<name>A0A9P8AJA7_9ASCO</name>
<dbReference type="GO" id="GO:0018279">
    <property type="term" value="P:protein N-linked glycosylation via asparagine"/>
    <property type="evidence" value="ECO:0007669"/>
    <property type="project" value="TreeGrafter"/>
</dbReference>
<feature type="transmembrane region" description="Helical" evidence="5">
    <location>
        <begin position="164"/>
        <end position="184"/>
    </location>
</feature>
<dbReference type="GO" id="GO:0008250">
    <property type="term" value="C:oligosaccharyltransferase complex"/>
    <property type="evidence" value="ECO:0007669"/>
    <property type="project" value="TreeGrafter"/>
</dbReference>
<keyword evidence="2 5" id="KW-0812">Transmembrane</keyword>
<dbReference type="Pfam" id="PF04756">
    <property type="entry name" value="OST3_OST6"/>
    <property type="match status" value="1"/>
</dbReference>
<dbReference type="OrthoDB" id="67566at2759"/>
<keyword evidence="4 5" id="KW-0472">Membrane</keyword>
<evidence type="ECO:0000313" key="7">
    <source>
        <dbReference type="Proteomes" id="UP000790833"/>
    </source>
</evidence>
<keyword evidence="7" id="KW-1185">Reference proteome</keyword>
<sequence>MSFTSTKEEHGCQVCKTVPDIVGTVSKSWYQDYFDAQLLFFVEVDLVNPKNGAIFQVAQVTTVPQIVIIPPSSDKELHEDGSNQQLPLGYRMLREPRTVFQLPKDEIRKQSLALAQFVSEAVQKRITIREEDPQLAFLKNFFITLVIILVIKKKGSQYVLVTRKSAWCAVCIILVGLFVSGYSFTTMNGIAFLVQNDKGGLIYFSGGQLYQFGIEIFLVATNYILLGGALVLLIYMGQYKVTKDSRINSELTRFVLILGANVLILLNTITKME</sequence>
<comment type="subcellular location">
    <subcellularLocation>
        <location evidence="1">Membrane</location>
        <topology evidence="1">Multi-pass membrane protein</topology>
    </subcellularLocation>
</comment>
<dbReference type="RefSeq" id="XP_043050112.1">
    <property type="nucleotide sequence ID" value="XM_043194915.1"/>
</dbReference>
<gene>
    <name evidence="6" type="primary">OST6</name>
    <name evidence="6" type="ORF">KQ657_004236</name>
</gene>
<proteinExistence type="predicted"/>
<evidence type="ECO:0000256" key="4">
    <source>
        <dbReference type="ARBA" id="ARBA00023136"/>
    </source>
</evidence>
<evidence type="ECO:0000256" key="3">
    <source>
        <dbReference type="ARBA" id="ARBA00022989"/>
    </source>
</evidence>
<evidence type="ECO:0000256" key="1">
    <source>
        <dbReference type="ARBA" id="ARBA00004141"/>
    </source>
</evidence>
<feature type="transmembrane region" description="Helical" evidence="5">
    <location>
        <begin position="135"/>
        <end position="152"/>
    </location>
</feature>
<reference evidence="6" key="1">
    <citation type="submission" date="2021-03" db="EMBL/GenBank/DDBJ databases">
        <authorList>
            <person name="Palmer J.M."/>
        </authorList>
    </citation>
    <scope>NUCLEOTIDE SEQUENCE</scope>
    <source>
        <strain evidence="6">ARV_011</strain>
    </source>
</reference>
<evidence type="ECO:0000256" key="2">
    <source>
        <dbReference type="ARBA" id="ARBA00022692"/>
    </source>
</evidence>
<dbReference type="Proteomes" id="UP000790833">
    <property type="component" value="Unassembled WGS sequence"/>
</dbReference>
<protein>
    <submittedName>
        <fullName evidence="6">ER oligosaccharyltransferase complex subunit</fullName>
    </submittedName>
</protein>
<evidence type="ECO:0000313" key="6">
    <source>
        <dbReference type="EMBL" id="KAG7194565.1"/>
    </source>
</evidence>
<dbReference type="Gene3D" id="3.40.30.10">
    <property type="entry name" value="Glutaredoxin"/>
    <property type="match status" value="1"/>
</dbReference>
<dbReference type="GeneID" id="66117610"/>
<dbReference type="EMBL" id="JAHMUF010000006">
    <property type="protein sequence ID" value="KAG7194565.1"/>
    <property type="molecule type" value="Genomic_DNA"/>
</dbReference>
<dbReference type="AlphaFoldDB" id="A0A9P8AJA7"/>
<dbReference type="InterPro" id="IPR021149">
    <property type="entry name" value="OligosaccharylTrfase_OST3/OST6"/>
</dbReference>
<comment type="caution">
    <text evidence="6">The sequence shown here is derived from an EMBL/GenBank/DDBJ whole genome shotgun (WGS) entry which is preliminary data.</text>
</comment>